<comment type="subcellular location">
    <subcellularLocation>
        <location evidence="1">Cell membrane</location>
        <topology evidence="1">Multi-pass membrane protein</topology>
    </subcellularLocation>
</comment>
<evidence type="ECO:0000256" key="8">
    <source>
        <dbReference type="ARBA" id="ARBA00029447"/>
    </source>
</evidence>
<evidence type="ECO:0000313" key="13">
    <source>
        <dbReference type="EMBL" id="MCY6370129.1"/>
    </source>
</evidence>
<evidence type="ECO:0000256" key="1">
    <source>
        <dbReference type="ARBA" id="ARBA00004651"/>
    </source>
</evidence>
<dbReference type="PROSITE" id="PS50885">
    <property type="entry name" value="HAMP"/>
    <property type="match status" value="1"/>
</dbReference>
<dbReference type="CDD" id="cd12914">
    <property type="entry name" value="PDC1_DGC_like"/>
    <property type="match status" value="1"/>
</dbReference>
<dbReference type="Gene3D" id="1.10.287.950">
    <property type="entry name" value="Methyl-accepting chemotaxis protein"/>
    <property type="match status" value="1"/>
</dbReference>
<name>A0ABT4CM56_9CLOT</name>
<dbReference type="InterPro" id="IPR029151">
    <property type="entry name" value="Sensor-like_sf"/>
</dbReference>
<dbReference type="Pfam" id="PF00015">
    <property type="entry name" value="MCPsignal"/>
    <property type="match status" value="1"/>
</dbReference>
<keyword evidence="4 10" id="KW-0812">Transmembrane</keyword>
<accession>A0ABT4CM56</accession>
<proteinExistence type="inferred from homology"/>
<evidence type="ECO:0000259" key="11">
    <source>
        <dbReference type="PROSITE" id="PS50111"/>
    </source>
</evidence>
<evidence type="ECO:0000256" key="5">
    <source>
        <dbReference type="ARBA" id="ARBA00022989"/>
    </source>
</evidence>
<evidence type="ECO:0000259" key="12">
    <source>
        <dbReference type="PROSITE" id="PS50885"/>
    </source>
</evidence>
<dbReference type="Pfam" id="PF00672">
    <property type="entry name" value="HAMP"/>
    <property type="match status" value="1"/>
</dbReference>
<dbReference type="PANTHER" id="PTHR32089:SF112">
    <property type="entry name" value="LYSOZYME-LIKE PROTEIN-RELATED"/>
    <property type="match status" value="1"/>
</dbReference>
<keyword evidence="14" id="KW-1185">Reference proteome</keyword>
<dbReference type="SUPFAM" id="SSF103190">
    <property type="entry name" value="Sensory domain-like"/>
    <property type="match status" value="1"/>
</dbReference>
<keyword evidence="7 9" id="KW-0807">Transducer</keyword>
<dbReference type="Proteomes" id="UP001079657">
    <property type="component" value="Unassembled WGS sequence"/>
</dbReference>
<gene>
    <name evidence="13" type="ORF">OXH55_05740</name>
</gene>
<keyword evidence="5 10" id="KW-1133">Transmembrane helix</keyword>
<evidence type="ECO:0000256" key="6">
    <source>
        <dbReference type="ARBA" id="ARBA00023136"/>
    </source>
</evidence>
<sequence length="675" mass="73732">MSIKKKLPFMIAILVTISLIITSALAYVFSSKTIMNESRQRLLDISKQDGETLNALIVSEKREAEVISLNKDIIEIAKLRQQNLGEEFFTQNASKISEVNGILKRKFNSLESREQLMVLDTNGIIVTSSSEERLKLSAKDRDYFKKAIQGEVTVSDTLISKLDGRSIVVFANPIKDESGKIIGVVGNIVYADYFAKYIGKTKIGTTGYTYLVDSSGIILMHPKKDTLGKPTGSSIVKSVMEEVQKGQEVKPDVKEYEYKGTDKIQSYTVIPGVNWVISSTCEVSDMKSSVNTMLKSILAITFLAIIVSIAIGIVISRGITNPINKLVEVIEKASEGDLTVKSDIVSKDELGHLSNSFNSMTENIRLLVNKINSSMNIVSSTVDTLVETSESTSLSIEEVAKTVQQIAQGSSHQSENVESVVDKVDNLGNEIENLNSYSQDMKANSDDIVNINKNSKQIVRNLFDKTEQNDQEVEKVYVIMDELKVSSANIGAIIEAISSIAEQTNLLALNAAIEAARAGEAGKGFAVVAEEVRKLAEQSSESAKEIEKIIIGIQNKTNDAVDIVSNVKNVVKEQAEAVDETGDIFESVSQNIDNIALKIENVNKALVNMNSNKEEVINDMQNVSAVAEETAASSEEVSASTEEQSAAMQELAGSVGKLEEMVQDMSEAVKMFKIE</sequence>
<reference evidence="13" key="1">
    <citation type="submission" date="2022-12" db="EMBL/GenBank/DDBJ databases">
        <authorList>
            <person name="Wang J."/>
        </authorList>
    </citation>
    <scope>NUCLEOTIDE SEQUENCE</scope>
    <source>
        <strain evidence="13">HY-42-06</strain>
    </source>
</reference>
<comment type="caution">
    <text evidence="13">The sequence shown here is derived from an EMBL/GenBank/DDBJ whole genome shotgun (WGS) entry which is preliminary data.</text>
</comment>
<keyword evidence="3" id="KW-0145">Chemotaxis</keyword>
<dbReference type="CDD" id="cd06225">
    <property type="entry name" value="HAMP"/>
    <property type="match status" value="1"/>
</dbReference>
<dbReference type="PROSITE" id="PS50111">
    <property type="entry name" value="CHEMOTAXIS_TRANSDUC_2"/>
    <property type="match status" value="1"/>
</dbReference>
<dbReference type="Pfam" id="PF02743">
    <property type="entry name" value="dCache_1"/>
    <property type="match status" value="1"/>
</dbReference>
<dbReference type="Gene3D" id="1.10.8.500">
    <property type="entry name" value="HAMP domain in histidine kinase"/>
    <property type="match status" value="1"/>
</dbReference>
<feature type="domain" description="Methyl-accepting transducer" evidence="11">
    <location>
        <begin position="388"/>
        <end position="645"/>
    </location>
</feature>
<dbReference type="SMART" id="SM00283">
    <property type="entry name" value="MA"/>
    <property type="match status" value="1"/>
</dbReference>
<dbReference type="SMART" id="SM00304">
    <property type="entry name" value="HAMP"/>
    <property type="match status" value="1"/>
</dbReference>
<keyword evidence="6 10" id="KW-0472">Membrane</keyword>
<dbReference type="EMBL" id="JAPQES010000001">
    <property type="protein sequence ID" value="MCY6370129.1"/>
    <property type="molecule type" value="Genomic_DNA"/>
</dbReference>
<evidence type="ECO:0000256" key="3">
    <source>
        <dbReference type="ARBA" id="ARBA00022500"/>
    </source>
</evidence>
<dbReference type="InterPro" id="IPR003660">
    <property type="entry name" value="HAMP_dom"/>
</dbReference>
<evidence type="ECO:0000256" key="2">
    <source>
        <dbReference type="ARBA" id="ARBA00022475"/>
    </source>
</evidence>
<dbReference type="InterPro" id="IPR004089">
    <property type="entry name" value="MCPsignal_dom"/>
</dbReference>
<dbReference type="Gene3D" id="3.30.450.20">
    <property type="entry name" value="PAS domain"/>
    <property type="match status" value="2"/>
</dbReference>
<dbReference type="CDD" id="cd12912">
    <property type="entry name" value="PDC2_MCP_like"/>
    <property type="match status" value="1"/>
</dbReference>
<dbReference type="PANTHER" id="PTHR32089">
    <property type="entry name" value="METHYL-ACCEPTING CHEMOTAXIS PROTEIN MCPB"/>
    <property type="match status" value="1"/>
</dbReference>
<dbReference type="RefSeq" id="WP_268048720.1">
    <property type="nucleotide sequence ID" value="NZ_JAPQES010000001.1"/>
</dbReference>
<evidence type="ECO:0000256" key="10">
    <source>
        <dbReference type="SAM" id="Phobius"/>
    </source>
</evidence>
<evidence type="ECO:0000256" key="4">
    <source>
        <dbReference type="ARBA" id="ARBA00022692"/>
    </source>
</evidence>
<comment type="similarity">
    <text evidence="8">Belongs to the methyl-accepting chemotaxis (MCP) protein family.</text>
</comment>
<evidence type="ECO:0000256" key="9">
    <source>
        <dbReference type="PROSITE-ProRule" id="PRU00284"/>
    </source>
</evidence>
<evidence type="ECO:0000256" key="7">
    <source>
        <dbReference type="ARBA" id="ARBA00023224"/>
    </source>
</evidence>
<feature type="transmembrane region" description="Helical" evidence="10">
    <location>
        <begin position="296"/>
        <end position="315"/>
    </location>
</feature>
<protein>
    <submittedName>
        <fullName evidence="13">Methyl-accepting chemotaxis protein</fullName>
    </submittedName>
</protein>
<dbReference type="SUPFAM" id="SSF58104">
    <property type="entry name" value="Methyl-accepting chemotaxis protein (MCP) signaling domain"/>
    <property type="match status" value="1"/>
</dbReference>
<keyword evidence="2" id="KW-1003">Cell membrane</keyword>
<feature type="domain" description="HAMP" evidence="12">
    <location>
        <begin position="317"/>
        <end position="369"/>
    </location>
</feature>
<dbReference type="InterPro" id="IPR033479">
    <property type="entry name" value="dCache_1"/>
</dbReference>
<organism evidence="13 14">
    <name type="scientific">Clostridium ganghwense</name>
    <dbReference type="NCBI Taxonomy" id="312089"/>
    <lineage>
        <taxon>Bacteria</taxon>
        <taxon>Bacillati</taxon>
        <taxon>Bacillota</taxon>
        <taxon>Clostridia</taxon>
        <taxon>Eubacteriales</taxon>
        <taxon>Clostridiaceae</taxon>
        <taxon>Clostridium</taxon>
    </lineage>
</organism>
<evidence type="ECO:0000313" key="14">
    <source>
        <dbReference type="Proteomes" id="UP001079657"/>
    </source>
</evidence>